<feature type="transmembrane region" description="Helical" evidence="12">
    <location>
        <begin position="286"/>
        <end position="306"/>
    </location>
</feature>
<dbReference type="GO" id="GO:0006879">
    <property type="term" value="P:intracellular iron ion homeostasis"/>
    <property type="evidence" value="ECO:0007669"/>
    <property type="project" value="TreeGrafter"/>
</dbReference>
<dbReference type="PROSITE" id="PS51384">
    <property type="entry name" value="FAD_FR"/>
    <property type="match status" value="1"/>
</dbReference>
<evidence type="ECO:0000256" key="12">
    <source>
        <dbReference type="SAM" id="Phobius"/>
    </source>
</evidence>
<dbReference type="GO" id="GO:0000293">
    <property type="term" value="F:ferric-chelate reductase activity"/>
    <property type="evidence" value="ECO:0007669"/>
    <property type="project" value="UniProtKB-ARBA"/>
</dbReference>
<evidence type="ECO:0000256" key="11">
    <source>
        <dbReference type="SAM" id="MobiDB-lite"/>
    </source>
</evidence>
<dbReference type="GO" id="GO:0015677">
    <property type="term" value="P:copper ion import"/>
    <property type="evidence" value="ECO:0007669"/>
    <property type="project" value="TreeGrafter"/>
</dbReference>
<evidence type="ECO:0000256" key="8">
    <source>
        <dbReference type="ARBA" id="ARBA00023065"/>
    </source>
</evidence>
<dbReference type="Pfam" id="PF08022">
    <property type="entry name" value="FAD_binding_8"/>
    <property type="match status" value="1"/>
</dbReference>
<evidence type="ECO:0000256" key="1">
    <source>
        <dbReference type="ARBA" id="ARBA00004141"/>
    </source>
</evidence>
<keyword evidence="8" id="KW-0406">Ion transport</keyword>
<feature type="transmembrane region" description="Helical" evidence="12">
    <location>
        <begin position="175"/>
        <end position="193"/>
    </location>
</feature>
<dbReference type="CDD" id="cd06186">
    <property type="entry name" value="NOX_Duox_like_FAD_NADP"/>
    <property type="match status" value="1"/>
</dbReference>
<evidence type="ECO:0000256" key="7">
    <source>
        <dbReference type="ARBA" id="ARBA00023002"/>
    </source>
</evidence>
<evidence type="ECO:0000256" key="2">
    <source>
        <dbReference type="ARBA" id="ARBA00006278"/>
    </source>
</evidence>
<feature type="transmembrane region" description="Helical" evidence="12">
    <location>
        <begin position="213"/>
        <end position="234"/>
    </location>
</feature>
<feature type="region of interest" description="Disordered" evidence="11">
    <location>
        <begin position="61"/>
        <end position="113"/>
    </location>
</feature>
<evidence type="ECO:0000256" key="4">
    <source>
        <dbReference type="ARBA" id="ARBA00022692"/>
    </source>
</evidence>
<dbReference type="PANTHER" id="PTHR32361">
    <property type="entry name" value="FERRIC/CUPRIC REDUCTASE TRANSMEMBRANE COMPONENT"/>
    <property type="match status" value="1"/>
</dbReference>
<feature type="region of interest" description="Disordered" evidence="11">
    <location>
        <begin position="449"/>
        <end position="468"/>
    </location>
</feature>
<evidence type="ECO:0000256" key="10">
    <source>
        <dbReference type="ARBA" id="ARBA00023180"/>
    </source>
</evidence>
<dbReference type="PANTHER" id="PTHR32361:SF9">
    <property type="entry name" value="FERRIC REDUCTASE TRANSMEMBRANE COMPONENT 3-RELATED"/>
    <property type="match status" value="1"/>
</dbReference>
<dbReference type="InterPro" id="IPR013112">
    <property type="entry name" value="FAD-bd_8"/>
</dbReference>
<feature type="compositionally biased region" description="Low complexity" evidence="11">
    <location>
        <begin position="104"/>
        <end position="113"/>
    </location>
</feature>
<dbReference type="Gene3D" id="3.40.50.80">
    <property type="entry name" value="Nucleotide-binding domain of ferredoxin-NADP reductase (FNR) module"/>
    <property type="match status" value="1"/>
</dbReference>
<proteinExistence type="inferred from homology"/>
<dbReference type="Pfam" id="PF01794">
    <property type="entry name" value="Ferric_reduct"/>
    <property type="match status" value="1"/>
</dbReference>
<evidence type="ECO:0000313" key="15">
    <source>
        <dbReference type="Proteomes" id="UP001203297"/>
    </source>
</evidence>
<evidence type="ECO:0000313" key="14">
    <source>
        <dbReference type="EMBL" id="KAI0300106.1"/>
    </source>
</evidence>
<dbReference type="GO" id="GO:0005886">
    <property type="term" value="C:plasma membrane"/>
    <property type="evidence" value="ECO:0007669"/>
    <property type="project" value="TreeGrafter"/>
</dbReference>
<keyword evidence="7" id="KW-0560">Oxidoreductase</keyword>
<dbReference type="GO" id="GO:0006826">
    <property type="term" value="P:iron ion transport"/>
    <property type="evidence" value="ECO:0007669"/>
    <property type="project" value="TreeGrafter"/>
</dbReference>
<keyword evidence="10" id="KW-0325">Glycoprotein</keyword>
<comment type="similarity">
    <text evidence="2">Belongs to the ferric reductase (FRE) family.</text>
</comment>
<protein>
    <submittedName>
        <fullName evidence="14">Ferric reductase like transmembrane component-domain-containing protein</fullName>
    </submittedName>
</protein>
<gene>
    <name evidence="14" type="ORF">B0F90DRAFT_1817709</name>
</gene>
<evidence type="ECO:0000256" key="5">
    <source>
        <dbReference type="ARBA" id="ARBA00022982"/>
    </source>
</evidence>
<evidence type="ECO:0000256" key="6">
    <source>
        <dbReference type="ARBA" id="ARBA00022989"/>
    </source>
</evidence>
<dbReference type="SUPFAM" id="SSF52343">
    <property type="entry name" value="Ferredoxin reductase-like, C-terminal NADP-linked domain"/>
    <property type="match status" value="1"/>
</dbReference>
<dbReference type="InterPro" id="IPR039261">
    <property type="entry name" value="FNR_nucleotide-bd"/>
</dbReference>
<feature type="transmembrane region" description="Helical" evidence="12">
    <location>
        <begin position="20"/>
        <end position="40"/>
    </location>
</feature>
<feature type="compositionally biased region" description="Polar residues" evidence="11">
    <location>
        <begin position="89"/>
        <end position="103"/>
    </location>
</feature>
<dbReference type="InterPro" id="IPR013130">
    <property type="entry name" value="Fe3_Rdtase_TM_dom"/>
</dbReference>
<keyword evidence="3" id="KW-0813">Transport</keyword>
<dbReference type="InterPro" id="IPR017927">
    <property type="entry name" value="FAD-bd_FR_type"/>
</dbReference>
<feature type="domain" description="FAD-binding FR-type" evidence="13">
    <location>
        <begin position="348"/>
        <end position="485"/>
    </location>
</feature>
<comment type="subcellular location">
    <subcellularLocation>
        <location evidence="1">Membrane</location>
        <topology evidence="1">Multi-pass membrane protein</topology>
    </subcellularLocation>
</comment>
<evidence type="ECO:0000259" key="13">
    <source>
        <dbReference type="PROSITE" id="PS51384"/>
    </source>
</evidence>
<name>A0AAD4QLW4_9AGAM</name>
<keyword evidence="5" id="KW-0249">Electron transport</keyword>
<sequence>MSGVQSFANTTPHDHKINVPLFVFHIDILLLSLFALYVAFTLPRALVRLFQPSEILNGFFLRSGTSPAPPERSGSTRILKQADKIGRSGTVTRSNSNTRSQPIRSTSTRTNHSTRTLVDVPEDANLPDPFPALVTPRARGSHKSRAPTRVPRWTTIIHPTFAYALNFRVSPGFTLGKFLVLLTYGVIMLYASLFSSSPFTDPVRTGYVAMSQIPIVMALAGKTNWLSWVCGVGYEKLNYIHRFSGRVVVIAANIHALGYLGSYPAIVYKWSLNGVMRTQLHDSKFLWGLVALSAVDLLFACTLSFVRNRMYTLFFRIHVIGVTVFLLATYMHSHATLPYILTAVGLYIFDHLARIARTRYTTAWLTAEHSLNGGTTLVHVPSLDAGWRAGQHVRIRIVSDAWFGWWATWLVGRARPFTIVAGSESGGMMLPIKAQGAWTRDLLRMASDAADARPAEKSPDTERGRGPTREVRIIVEGPYSGPGYTLYTAYSGAVLVAGGSGISYAMSVLGDMLQKHACGKSHVRIIEVIWSVADPDSLYSLLPELTSLMQPRASPHTPLSLRLTVHWTRASSHPPRVPRMTLPSGVHLCAGRPDIYATLQSVVAGVRTAYSASRSSSSDTPSGVVVGSCGPSSLIDDASRAVGRVSWADWKDVGGVESIEEYVFFPLPYVPYHHWL</sequence>
<feature type="transmembrane region" description="Helical" evidence="12">
    <location>
        <begin position="313"/>
        <end position="331"/>
    </location>
</feature>
<feature type="transmembrane region" description="Helical" evidence="12">
    <location>
        <begin position="246"/>
        <end position="266"/>
    </location>
</feature>
<dbReference type="SFLD" id="SFLDG01168">
    <property type="entry name" value="Ferric_reductase_subgroup_(FRE"/>
    <property type="match status" value="1"/>
</dbReference>
<organism evidence="14 15">
    <name type="scientific">Multifurca ochricompacta</name>
    <dbReference type="NCBI Taxonomy" id="376703"/>
    <lineage>
        <taxon>Eukaryota</taxon>
        <taxon>Fungi</taxon>
        <taxon>Dikarya</taxon>
        <taxon>Basidiomycota</taxon>
        <taxon>Agaricomycotina</taxon>
        <taxon>Agaricomycetes</taxon>
        <taxon>Russulales</taxon>
        <taxon>Russulaceae</taxon>
        <taxon>Multifurca</taxon>
    </lineage>
</organism>
<keyword evidence="9 12" id="KW-0472">Membrane</keyword>
<evidence type="ECO:0000256" key="3">
    <source>
        <dbReference type="ARBA" id="ARBA00022448"/>
    </source>
</evidence>
<dbReference type="InterPro" id="IPR051410">
    <property type="entry name" value="Ferric/Cupric_Reductase"/>
</dbReference>
<reference evidence="14" key="1">
    <citation type="journal article" date="2022" name="New Phytol.">
        <title>Evolutionary transition to the ectomycorrhizal habit in the genomes of a hyperdiverse lineage of mushroom-forming fungi.</title>
        <authorList>
            <person name="Looney B."/>
            <person name="Miyauchi S."/>
            <person name="Morin E."/>
            <person name="Drula E."/>
            <person name="Courty P.E."/>
            <person name="Kohler A."/>
            <person name="Kuo A."/>
            <person name="LaButti K."/>
            <person name="Pangilinan J."/>
            <person name="Lipzen A."/>
            <person name="Riley R."/>
            <person name="Andreopoulos W."/>
            <person name="He G."/>
            <person name="Johnson J."/>
            <person name="Nolan M."/>
            <person name="Tritt A."/>
            <person name="Barry K.W."/>
            <person name="Grigoriev I.V."/>
            <person name="Nagy L.G."/>
            <person name="Hibbett D."/>
            <person name="Henrissat B."/>
            <person name="Matheny P.B."/>
            <person name="Labbe J."/>
            <person name="Martin F.M."/>
        </authorList>
    </citation>
    <scope>NUCLEOTIDE SEQUENCE</scope>
    <source>
        <strain evidence="14">BPL690</strain>
    </source>
</reference>
<dbReference type="Proteomes" id="UP001203297">
    <property type="component" value="Unassembled WGS sequence"/>
</dbReference>
<dbReference type="SFLD" id="SFLDS00052">
    <property type="entry name" value="Ferric_Reductase_Domain"/>
    <property type="match status" value="1"/>
</dbReference>
<keyword evidence="4 12" id="KW-0812">Transmembrane</keyword>
<accession>A0AAD4QLW4</accession>
<dbReference type="InterPro" id="IPR013121">
    <property type="entry name" value="Fe_red_NAD-bd_6"/>
</dbReference>
<comment type="caution">
    <text evidence="14">The sequence shown here is derived from an EMBL/GenBank/DDBJ whole genome shotgun (WGS) entry which is preliminary data.</text>
</comment>
<dbReference type="EMBL" id="WTXG01000019">
    <property type="protein sequence ID" value="KAI0300106.1"/>
    <property type="molecule type" value="Genomic_DNA"/>
</dbReference>
<keyword evidence="15" id="KW-1185">Reference proteome</keyword>
<dbReference type="Pfam" id="PF08030">
    <property type="entry name" value="NAD_binding_6"/>
    <property type="match status" value="1"/>
</dbReference>
<dbReference type="AlphaFoldDB" id="A0AAD4QLW4"/>
<keyword evidence="6 12" id="KW-1133">Transmembrane helix</keyword>
<feature type="compositionally biased region" description="Basic and acidic residues" evidence="11">
    <location>
        <begin position="450"/>
        <end position="468"/>
    </location>
</feature>
<evidence type="ECO:0000256" key="9">
    <source>
        <dbReference type="ARBA" id="ARBA00023136"/>
    </source>
</evidence>